<keyword evidence="1" id="KW-1133">Transmembrane helix</keyword>
<protein>
    <submittedName>
        <fullName evidence="2">Uncharacterized protein</fullName>
    </submittedName>
</protein>
<accession>A0A7W3LZX9</accession>
<keyword evidence="1" id="KW-0472">Membrane</keyword>
<evidence type="ECO:0000313" key="2">
    <source>
        <dbReference type="EMBL" id="MBA8957309.1"/>
    </source>
</evidence>
<dbReference type="Proteomes" id="UP000572680">
    <property type="component" value="Unassembled WGS sequence"/>
</dbReference>
<dbReference type="RefSeq" id="WP_182849144.1">
    <property type="nucleotide sequence ID" value="NZ_JACJIA010000022.1"/>
</dbReference>
<proteinExistence type="predicted"/>
<feature type="transmembrane region" description="Helical" evidence="1">
    <location>
        <begin position="92"/>
        <end position="113"/>
    </location>
</feature>
<dbReference type="EMBL" id="JACJIA010000022">
    <property type="protein sequence ID" value="MBA8957309.1"/>
    <property type="molecule type" value="Genomic_DNA"/>
</dbReference>
<feature type="transmembrane region" description="Helical" evidence="1">
    <location>
        <begin position="55"/>
        <end position="80"/>
    </location>
</feature>
<sequence length="154" mass="14694">MAPPPPGPVRTARAVLRVQGTLLAVTCAALVAAGAVLVAARLAEDSTGPAAPVPGLVPGLVAAVGAGVAAAVAFALAARLGGAAPDARVTTVAFESAVGCAGLLALAAGLLPARGGAPAVVALLLVNGVAQPALAAVALARLRAARTGERRVRR</sequence>
<evidence type="ECO:0000256" key="1">
    <source>
        <dbReference type="SAM" id="Phobius"/>
    </source>
</evidence>
<organism evidence="2 3">
    <name type="scientific">Actinomadura namibiensis</name>
    <dbReference type="NCBI Taxonomy" id="182080"/>
    <lineage>
        <taxon>Bacteria</taxon>
        <taxon>Bacillati</taxon>
        <taxon>Actinomycetota</taxon>
        <taxon>Actinomycetes</taxon>
        <taxon>Streptosporangiales</taxon>
        <taxon>Thermomonosporaceae</taxon>
        <taxon>Actinomadura</taxon>
    </lineage>
</organism>
<feature type="transmembrane region" description="Helical" evidence="1">
    <location>
        <begin position="119"/>
        <end position="144"/>
    </location>
</feature>
<feature type="transmembrane region" description="Helical" evidence="1">
    <location>
        <begin position="21"/>
        <end position="43"/>
    </location>
</feature>
<name>A0A7W3LZX9_ACTNM</name>
<gene>
    <name evidence="2" type="ORF">HNR61_009002</name>
</gene>
<evidence type="ECO:0000313" key="3">
    <source>
        <dbReference type="Proteomes" id="UP000572680"/>
    </source>
</evidence>
<comment type="caution">
    <text evidence="2">The sequence shown here is derived from an EMBL/GenBank/DDBJ whole genome shotgun (WGS) entry which is preliminary data.</text>
</comment>
<keyword evidence="1" id="KW-0812">Transmembrane</keyword>
<dbReference type="AlphaFoldDB" id="A0A7W3LZX9"/>
<reference evidence="2 3" key="1">
    <citation type="submission" date="2020-08" db="EMBL/GenBank/DDBJ databases">
        <title>Genomic Encyclopedia of Type Strains, Phase IV (KMG-IV): sequencing the most valuable type-strain genomes for metagenomic binning, comparative biology and taxonomic classification.</title>
        <authorList>
            <person name="Goeker M."/>
        </authorList>
    </citation>
    <scope>NUCLEOTIDE SEQUENCE [LARGE SCALE GENOMIC DNA]</scope>
    <source>
        <strain evidence="2 3">DSM 44197</strain>
    </source>
</reference>
<keyword evidence="3" id="KW-1185">Reference proteome</keyword>